<dbReference type="GO" id="GO:0016787">
    <property type="term" value="F:hydrolase activity"/>
    <property type="evidence" value="ECO:0007669"/>
    <property type="project" value="UniProtKB-KW"/>
</dbReference>
<keyword evidence="2" id="KW-0378">Hydrolase</keyword>
<keyword evidence="1" id="KW-0479">Metal-binding</keyword>
<dbReference type="PANTHER" id="PTHR10819:SF3">
    <property type="entry name" value="PHOSPHOTRIESTERASE-RELATED PROTEIN"/>
    <property type="match status" value="1"/>
</dbReference>
<dbReference type="Gene3D" id="3.20.20.140">
    <property type="entry name" value="Metal-dependent hydrolases"/>
    <property type="match status" value="1"/>
</dbReference>
<organism evidence="3">
    <name type="scientific">Cyprideis torosa</name>
    <dbReference type="NCBI Taxonomy" id="163714"/>
    <lineage>
        <taxon>Eukaryota</taxon>
        <taxon>Metazoa</taxon>
        <taxon>Ecdysozoa</taxon>
        <taxon>Arthropoda</taxon>
        <taxon>Crustacea</taxon>
        <taxon>Oligostraca</taxon>
        <taxon>Ostracoda</taxon>
        <taxon>Podocopa</taxon>
        <taxon>Podocopida</taxon>
        <taxon>Cytherocopina</taxon>
        <taxon>Cytheroidea</taxon>
        <taxon>Cytherideidae</taxon>
        <taxon>Cyprideis</taxon>
    </lineage>
</organism>
<dbReference type="GO" id="GO:0008270">
    <property type="term" value="F:zinc ion binding"/>
    <property type="evidence" value="ECO:0007669"/>
    <property type="project" value="InterPro"/>
</dbReference>
<evidence type="ECO:0000256" key="1">
    <source>
        <dbReference type="ARBA" id="ARBA00022723"/>
    </source>
</evidence>
<protein>
    <submittedName>
        <fullName evidence="3">Uncharacterized protein</fullName>
    </submittedName>
</protein>
<dbReference type="InterPro" id="IPR001559">
    <property type="entry name" value="Phosphotriesterase"/>
</dbReference>
<accession>A0A7R8WD46</accession>
<proteinExistence type="predicted"/>
<reference evidence="3" key="1">
    <citation type="submission" date="2020-11" db="EMBL/GenBank/DDBJ databases">
        <authorList>
            <person name="Tran Van P."/>
        </authorList>
    </citation>
    <scope>NUCLEOTIDE SEQUENCE</scope>
</reference>
<sequence length="114" mass="12857">MSPHPLVRTGEFTTWLGYPIDDDVPVADEVLGSLPPHDLGMTLCHEHMSMIFDVAFCDPDPSTEHMSQCPLTVENLGWIRQHPYSHRQNLRLEGNEVEEAVLDDLRSFKACGGR</sequence>
<dbReference type="PANTHER" id="PTHR10819">
    <property type="entry name" value="PHOSPHOTRIESTERASE-RELATED"/>
    <property type="match status" value="1"/>
</dbReference>
<dbReference type="AlphaFoldDB" id="A0A7R8WD46"/>
<dbReference type="EMBL" id="OB660964">
    <property type="protein sequence ID" value="CAD7226885.1"/>
    <property type="molecule type" value="Genomic_DNA"/>
</dbReference>
<feature type="non-terminal residue" evidence="3">
    <location>
        <position position="114"/>
    </location>
</feature>
<evidence type="ECO:0000256" key="2">
    <source>
        <dbReference type="ARBA" id="ARBA00022801"/>
    </source>
</evidence>
<dbReference type="OrthoDB" id="9998343at2759"/>
<gene>
    <name evidence="3" type="ORF">CTOB1V02_LOCUS4799</name>
</gene>
<evidence type="ECO:0000313" key="3">
    <source>
        <dbReference type="EMBL" id="CAD7226885.1"/>
    </source>
</evidence>
<name>A0A7R8WD46_9CRUS</name>